<dbReference type="PROSITE" id="PS50863">
    <property type="entry name" value="B3"/>
    <property type="match status" value="1"/>
</dbReference>
<dbReference type="InterPro" id="IPR003340">
    <property type="entry name" value="B3_DNA-bd"/>
</dbReference>
<gene>
    <name evidence="7" type="ORF">SHERM_08629</name>
</gene>
<protein>
    <recommendedName>
        <fullName evidence="6">TF-B3 domain-containing protein</fullName>
    </recommendedName>
</protein>
<dbReference type="GO" id="GO:0003677">
    <property type="term" value="F:DNA binding"/>
    <property type="evidence" value="ECO:0007669"/>
    <property type="project" value="UniProtKB-KW"/>
</dbReference>
<keyword evidence="2" id="KW-0805">Transcription regulation</keyword>
<sequence>MDGPFRRFFVVVSNPASRTMRLASGLVREYMLYVPLECTLITREGRTYEVTIRGNAYGVAFHEGWFEFVVAENIQCEYYVSFERNSLNEFVVTVYEEDGIERTVENHFTLEIKKTHVDRALLPIPIHFWRAHVVGQYDDLTRGTLVFDDVMYEVEIVEGHGKVLMQNGRAREFVNISGIAEGSKLTFYSYPDTHVGFVVHVV</sequence>
<comment type="subcellular location">
    <subcellularLocation>
        <location evidence="1">Nucleus</location>
    </subcellularLocation>
</comment>
<organism evidence="7 8">
    <name type="scientific">Striga hermonthica</name>
    <name type="common">Purple witchweed</name>
    <name type="synonym">Buchnera hermonthica</name>
    <dbReference type="NCBI Taxonomy" id="68872"/>
    <lineage>
        <taxon>Eukaryota</taxon>
        <taxon>Viridiplantae</taxon>
        <taxon>Streptophyta</taxon>
        <taxon>Embryophyta</taxon>
        <taxon>Tracheophyta</taxon>
        <taxon>Spermatophyta</taxon>
        <taxon>Magnoliopsida</taxon>
        <taxon>eudicotyledons</taxon>
        <taxon>Gunneridae</taxon>
        <taxon>Pentapetalae</taxon>
        <taxon>asterids</taxon>
        <taxon>lamiids</taxon>
        <taxon>Lamiales</taxon>
        <taxon>Orobanchaceae</taxon>
        <taxon>Buchnereae</taxon>
        <taxon>Striga</taxon>
    </lineage>
</organism>
<feature type="domain" description="TF-B3" evidence="6">
    <location>
        <begin position="5"/>
        <end position="98"/>
    </location>
</feature>
<evidence type="ECO:0000256" key="5">
    <source>
        <dbReference type="ARBA" id="ARBA00023242"/>
    </source>
</evidence>
<proteinExistence type="predicted"/>
<dbReference type="Proteomes" id="UP001153555">
    <property type="component" value="Unassembled WGS sequence"/>
</dbReference>
<evidence type="ECO:0000259" key="6">
    <source>
        <dbReference type="PROSITE" id="PS50863"/>
    </source>
</evidence>
<evidence type="ECO:0000313" key="7">
    <source>
        <dbReference type="EMBL" id="CAA0842774.1"/>
    </source>
</evidence>
<keyword evidence="3" id="KW-0238">DNA-binding</keyword>
<evidence type="ECO:0000256" key="1">
    <source>
        <dbReference type="ARBA" id="ARBA00004123"/>
    </source>
</evidence>
<comment type="caution">
    <text evidence="7">The sequence shown here is derived from an EMBL/GenBank/DDBJ whole genome shotgun (WGS) entry which is preliminary data.</text>
</comment>
<dbReference type="GO" id="GO:0005634">
    <property type="term" value="C:nucleus"/>
    <property type="evidence" value="ECO:0007669"/>
    <property type="project" value="UniProtKB-SubCell"/>
</dbReference>
<dbReference type="SMART" id="SM01019">
    <property type="entry name" value="B3"/>
    <property type="match status" value="1"/>
</dbReference>
<evidence type="ECO:0000256" key="4">
    <source>
        <dbReference type="ARBA" id="ARBA00023163"/>
    </source>
</evidence>
<dbReference type="Gene3D" id="2.40.330.10">
    <property type="entry name" value="DNA-binding pseudobarrel domain"/>
    <property type="match status" value="1"/>
</dbReference>
<keyword evidence="8" id="KW-1185">Reference proteome</keyword>
<dbReference type="SUPFAM" id="SSF101936">
    <property type="entry name" value="DNA-binding pseudobarrel domain"/>
    <property type="match status" value="1"/>
</dbReference>
<evidence type="ECO:0000256" key="3">
    <source>
        <dbReference type="ARBA" id="ARBA00023125"/>
    </source>
</evidence>
<keyword evidence="4" id="KW-0804">Transcription</keyword>
<evidence type="ECO:0000256" key="2">
    <source>
        <dbReference type="ARBA" id="ARBA00023015"/>
    </source>
</evidence>
<name>A0A9N7RSG5_STRHE</name>
<dbReference type="EMBL" id="CACSLK010034598">
    <property type="protein sequence ID" value="CAA0842774.1"/>
    <property type="molecule type" value="Genomic_DNA"/>
</dbReference>
<accession>A0A9N7RSG5</accession>
<dbReference type="AlphaFoldDB" id="A0A9N7RSG5"/>
<dbReference type="OrthoDB" id="921473at2759"/>
<keyword evidence="5" id="KW-0539">Nucleus</keyword>
<reference evidence="7" key="1">
    <citation type="submission" date="2019-12" db="EMBL/GenBank/DDBJ databases">
        <authorList>
            <person name="Scholes J."/>
        </authorList>
    </citation>
    <scope>NUCLEOTIDE SEQUENCE</scope>
</reference>
<evidence type="ECO:0000313" key="8">
    <source>
        <dbReference type="Proteomes" id="UP001153555"/>
    </source>
</evidence>
<dbReference type="InterPro" id="IPR015300">
    <property type="entry name" value="DNA-bd_pseudobarrel_sf"/>
</dbReference>